<keyword evidence="2" id="KW-0812">Transmembrane</keyword>
<evidence type="ECO:0000256" key="2">
    <source>
        <dbReference type="SAM" id="Phobius"/>
    </source>
</evidence>
<reference evidence="3 4" key="1">
    <citation type="journal article" date="2017" name="Int. J. Parasitol.">
        <title>The genome of the protozoan parasite Cystoisospora suis and a reverse vaccinology approach to identify vaccine candidates.</title>
        <authorList>
            <person name="Palmieri N."/>
            <person name="Shrestha A."/>
            <person name="Ruttkowski B."/>
            <person name="Beck T."/>
            <person name="Vogl C."/>
            <person name="Tomley F."/>
            <person name="Blake D.P."/>
            <person name="Joachim A."/>
        </authorList>
    </citation>
    <scope>NUCLEOTIDE SEQUENCE [LARGE SCALE GENOMIC DNA]</scope>
    <source>
        <strain evidence="3 4">Wien I</strain>
    </source>
</reference>
<dbReference type="EMBL" id="MIGC01007627">
    <property type="protein sequence ID" value="PHJ15680.1"/>
    <property type="molecule type" value="Genomic_DNA"/>
</dbReference>
<gene>
    <name evidence="3" type="ORF">CSUI_010509</name>
</gene>
<dbReference type="GeneID" id="94433823"/>
<evidence type="ECO:0000313" key="3">
    <source>
        <dbReference type="EMBL" id="PHJ15680.1"/>
    </source>
</evidence>
<dbReference type="VEuPathDB" id="ToxoDB:CSUI_010509"/>
<comment type="caution">
    <text evidence="3">The sequence shown here is derived from an EMBL/GenBank/DDBJ whole genome shotgun (WGS) entry which is preliminary data.</text>
</comment>
<organism evidence="3 4">
    <name type="scientific">Cystoisospora suis</name>
    <dbReference type="NCBI Taxonomy" id="483139"/>
    <lineage>
        <taxon>Eukaryota</taxon>
        <taxon>Sar</taxon>
        <taxon>Alveolata</taxon>
        <taxon>Apicomplexa</taxon>
        <taxon>Conoidasida</taxon>
        <taxon>Coccidia</taxon>
        <taxon>Eucoccidiorida</taxon>
        <taxon>Eimeriorina</taxon>
        <taxon>Sarcocystidae</taxon>
        <taxon>Cystoisospora</taxon>
    </lineage>
</organism>
<evidence type="ECO:0000256" key="1">
    <source>
        <dbReference type="SAM" id="MobiDB-lite"/>
    </source>
</evidence>
<evidence type="ECO:0000313" key="4">
    <source>
        <dbReference type="Proteomes" id="UP000221165"/>
    </source>
</evidence>
<protein>
    <submittedName>
        <fullName evidence="3">Uncharacterized protein</fullName>
    </submittedName>
</protein>
<feature type="non-terminal residue" evidence="3">
    <location>
        <position position="1"/>
    </location>
</feature>
<feature type="transmembrane region" description="Helical" evidence="2">
    <location>
        <begin position="37"/>
        <end position="57"/>
    </location>
</feature>
<dbReference type="AlphaFoldDB" id="A0A2C6JXK6"/>
<proteinExistence type="predicted"/>
<dbReference type="RefSeq" id="XP_067917412.1">
    <property type="nucleotide sequence ID" value="XM_068070612.1"/>
</dbReference>
<feature type="transmembrane region" description="Helical" evidence="2">
    <location>
        <begin position="77"/>
        <end position="100"/>
    </location>
</feature>
<accession>A0A2C6JXK6</accession>
<feature type="region of interest" description="Disordered" evidence="1">
    <location>
        <begin position="141"/>
        <end position="188"/>
    </location>
</feature>
<dbReference type="Proteomes" id="UP000221165">
    <property type="component" value="Unassembled WGS sequence"/>
</dbReference>
<keyword evidence="2" id="KW-0472">Membrane</keyword>
<keyword evidence="4" id="KW-1185">Reference proteome</keyword>
<keyword evidence="2" id="KW-1133">Transmembrane helix</keyword>
<name>A0A2C6JXK6_9APIC</name>
<sequence length="188" mass="22491">KRRKSRHEELHALEKKEKIRPELNEVFALLTSRLSHLSLSFFSLPLFLSFLSLSFFLLLEPSFPLSFFLFSLSLSSFSFMCVVTCLHDFLSFFFFFFFFLSFSLRKTSYPLDLAFSRCREISFFSPRDFFSFLSATRRRRSESLPPTPHTFRHKRQAAADSFVKKKKERERERKESQRKKERVLSFSV</sequence>